<keyword evidence="1" id="KW-0304">Gas vesicle</keyword>
<accession>A0ABY9KY57</accession>
<sequence>MNDLIYLYGLVPKSEMETGSVSDMADFSGDGHLRAFPIGDAAAIVCTLDGNEYSEEVIKERTSNDMEWLQEKAFHHHETVLELARRFTVIPLKFCTLYKSEDSLVSSIEPASDKLRAAFEKIAGNEEWNLKIYCNDTALKQQFSTSNPALEEKKAAISTLPKGRQFFENKKIDKWLDGEIEKEKDKMGETIHEQLSNLALTSHVKKTWSKDATGRPDPMTWNSVYLVSKREVESFLQKIEDCQKDLEAAGWQLEATGPWPAYHFSSIS</sequence>
<dbReference type="EMBL" id="CP129113">
    <property type="protein sequence ID" value="WLV24543.1"/>
    <property type="molecule type" value="Genomic_DNA"/>
</dbReference>
<gene>
    <name evidence="4" type="ORF">QR721_13005</name>
</gene>
<dbReference type="InterPro" id="IPR009430">
    <property type="entry name" value="GvpL/GvpF"/>
</dbReference>
<evidence type="ECO:0000256" key="1">
    <source>
        <dbReference type="ARBA" id="ARBA00022987"/>
    </source>
</evidence>
<proteinExistence type="inferred from homology"/>
<comment type="subcellular location">
    <subcellularLocation>
        <location evidence="2">Gas vesicle</location>
    </subcellularLocation>
</comment>
<protein>
    <submittedName>
        <fullName evidence="4">GvpL/GvpF family gas vesicle protein</fullName>
    </submittedName>
</protein>
<evidence type="ECO:0000256" key="3">
    <source>
        <dbReference type="ARBA" id="ARBA00035643"/>
    </source>
</evidence>
<keyword evidence="5" id="KW-1185">Reference proteome</keyword>
<dbReference type="PANTHER" id="PTHR36852:SF1">
    <property type="entry name" value="PROTEIN GVPL 2"/>
    <property type="match status" value="1"/>
</dbReference>
<dbReference type="RefSeq" id="WP_348027680.1">
    <property type="nucleotide sequence ID" value="NZ_CP129113.1"/>
</dbReference>
<dbReference type="Pfam" id="PF06386">
    <property type="entry name" value="GvpL_GvpF"/>
    <property type="match status" value="1"/>
</dbReference>
<name>A0ABY9KY57_9BACI</name>
<evidence type="ECO:0000256" key="2">
    <source>
        <dbReference type="ARBA" id="ARBA00035108"/>
    </source>
</evidence>
<evidence type="ECO:0000313" key="5">
    <source>
        <dbReference type="Proteomes" id="UP001180087"/>
    </source>
</evidence>
<comment type="similarity">
    <text evidence="3">Belongs to the gas vesicle GvpF/GvpL family.</text>
</comment>
<reference evidence="4" key="1">
    <citation type="submission" date="2023-06" db="EMBL/GenBank/DDBJ databases">
        <title>A Treasure from Seagulls: Isolation and Description of Aciduricobacillus qingdaonensis gen. nov., sp. nov., a Rare Obligately Uric Acid-utilizing Member in the Family Bacillaceae.</title>
        <authorList>
            <person name="Liu W."/>
            <person name="Wang B."/>
        </authorList>
    </citation>
    <scope>NUCLEOTIDE SEQUENCE</scope>
    <source>
        <strain evidence="4">44XB</strain>
    </source>
</reference>
<dbReference type="PANTHER" id="PTHR36852">
    <property type="entry name" value="PROTEIN GVPL 2"/>
    <property type="match status" value="1"/>
</dbReference>
<evidence type="ECO:0000313" key="4">
    <source>
        <dbReference type="EMBL" id="WLV24543.1"/>
    </source>
</evidence>
<organism evidence="4 5">
    <name type="scientific">Aciduricibacillus chroicocephali</name>
    <dbReference type="NCBI Taxonomy" id="3054939"/>
    <lineage>
        <taxon>Bacteria</taxon>
        <taxon>Bacillati</taxon>
        <taxon>Bacillota</taxon>
        <taxon>Bacilli</taxon>
        <taxon>Bacillales</taxon>
        <taxon>Bacillaceae</taxon>
        <taxon>Aciduricibacillus</taxon>
    </lineage>
</organism>
<dbReference type="Proteomes" id="UP001180087">
    <property type="component" value="Chromosome"/>
</dbReference>